<evidence type="ECO:0000256" key="4">
    <source>
        <dbReference type="ARBA" id="ARBA00023002"/>
    </source>
</evidence>
<dbReference type="InterPro" id="IPR001834">
    <property type="entry name" value="CBR-like"/>
</dbReference>
<evidence type="ECO:0000256" key="3">
    <source>
        <dbReference type="ARBA" id="ARBA00022827"/>
    </source>
</evidence>
<dbReference type="SUPFAM" id="SSF53098">
    <property type="entry name" value="Ribonuclease H-like"/>
    <property type="match status" value="1"/>
</dbReference>
<dbReference type="GO" id="GO:0003676">
    <property type="term" value="F:nucleic acid binding"/>
    <property type="evidence" value="ECO:0007669"/>
    <property type="project" value="InterPro"/>
</dbReference>
<feature type="binding site" evidence="5">
    <location>
        <position position="116"/>
    </location>
    <ligand>
        <name>FAD</name>
        <dbReference type="ChEBI" id="CHEBI:57692"/>
    </ligand>
</feature>
<feature type="non-terminal residue" evidence="7">
    <location>
        <position position="1"/>
    </location>
</feature>
<comment type="caution">
    <text evidence="7">The sequence shown here is derived from an EMBL/GenBank/DDBJ whole genome shotgun (WGS) entry which is preliminary data.</text>
</comment>
<sequence length="629" mass="74077">MFVLIGIITLLSILVGYVFYFRSKRQEGNGNQRTSIITLKNSEIKHTLPLLHKENVSHDTRRFRFQLPSCDHVLGLSPGQHIYLTVRPIDNDQQIIKRPYSPVTTDNDARGYFDLVIKIYPNGKMTQYLDKLELGKTVEVSGPTGNLLYKKSGLFHIRGKKSDPYKSYKIRSLGLIAGGTGITPLYQLINQILKEKEQQIKVWLLFSNRTEQDILLYEELKLLATNSNRFHLWFTLSDSSGSSRDDLSWNYSRGRIDEQMIREHMPPPGDDSMKKMEYSMKLQEKRIQQMLLIDFIDLLCHLPYPEDARFKLVHSLKRYYKGKEAELNSLEEFERNYTPDKAVLWYTQPVFVFRLLNCTLRQHDTTVMFIFGFFVQDLYRQLKAEHEKFKLIHLENPILTVFRDQFMSYSEFSSLKMRDGILRHVVIRDVSHDPRYLFKVFDVSFQNVFDTELAIHELGRSRSNFVHCVEQYFNIDIENDKQVMKRFDWGEQMLTDSSFLDIIRPRDVYESVSRERSYQRITDLLSEVDFFSVISNMNGEQIEQHEPVDFKIQTIALRDKTNSIYVRGRSVKLKRILPNVPLEHRVIISPTVKVYPRSNTTTIVLIDVFKQFGQLKAVEYEKELLYCRL</sequence>
<dbReference type="PANTHER" id="PTHR19370:SF185">
    <property type="entry name" value="NADH-CYTOCHROME B5 REDUCTASE"/>
    <property type="match status" value="1"/>
</dbReference>
<dbReference type="Proteomes" id="UP000663829">
    <property type="component" value="Unassembled WGS sequence"/>
</dbReference>
<dbReference type="EMBL" id="CAJNOQ010004613">
    <property type="protein sequence ID" value="CAF1066897.1"/>
    <property type="molecule type" value="Genomic_DNA"/>
</dbReference>
<dbReference type="GO" id="GO:0016491">
    <property type="term" value="F:oxidoreductase activity"/>
    <property type="evidence" value="ECO:0007669"/>
    <property type="project" value="UniProtKB-KW"/>
</dbReference>
<evidence type="ECO:0000313" key="7">
    <source>
        <dbReference type="EMBL" id="CAF1066897.1"/>
    </source>
</evidence>
<keyword evidence="3 5" id="KW-0274">FAD</keyword>
<evidence type="ECO:0000256" key="1">
    <source>
        <dbReference type="ARBA" id="ARBA00001974"/>
    </source>
</evidence>
<dbReference type="Gene3D" id="3.40.50.80">
    <property type="entry name" value="Nucleotide-binding domain of ferredoxin-NADP reductase (FNR) module"/>
    <property type="match status" value="1"/>
</dbReference>
<feature type="domain" description="FAD-binding FR-type" evidence="6">
    <location>
        <begin position="43"/>
        <end position="150"/>
    </location>
</feature>
<dbReference type="InterPro" id="IPR012337">
    <property type="entry name" value="RNaseH-like_sf"/>
</dbReference>
<dbReference type="Pfam" id="PF00175">
    <property type="entry name" value="NAD_binding_1"/>
    <property type="match status" value="1"/>
</dbReference>
<dbReference type="InterPro" id="IPR001433">
    <property type="entry name" value="OxRdtase_FAD/NAD-bd"/>
</dbReference>
<feature type="binding site" evidence="5">
    <location>
        <position position="100"/>
    </location>
    <ligand>
        <name>FAD</name>
        <dbReference type="ChEBI" id="CHEBI:57692"/>
    </ligand>
</feature>
<dbReference type="InterPro" id="IPR017938">
    <property type="entry name" value="Riboflavin_synthase-like_b-brl"/>
</dbReference>
<keyword evidence="4" id="KW-0560">Oxidoreductase</keyword>
<feature type="binding site" evidence="5">
    <location>
        <position position="118"/>
    </location>
    <ligand>
        <name>FAD</name>
        <dbReference type="ChEBI" id="CHEBI:57692"/>
    </ligand>
</feature>
<dbReference type="PROSITE" id="PS51384">
    <property type="entry name" value="FAD_FR"/>
    <property type="match status" value="1"/>
</dbReference>
<feature type="binding site" evidence="5">
    <location>
        <position position="99"/>
    </location>
    <ligand>
        <name>FAD</name>
        <dbReference type="ChEBI" id="CHEBI:57692"/>
    </ligand>
</feature>
<dbReference type="InterPro" id="IPR017927">
    <property type="entry name" value="FAD-bd_FR_type"/>
</dbReference>
<keyword evidence="2 5" id="KW-0285">Flavoprotein</keyword>
<comment type="cofactor">
    <cofactor evidence="1 5">
        <name>FAD</name>
        <dbReference type="ChEBI" id="CHEBI:57692"/>
    </cofactor>
</comment>
<feature type="binding site" evidence="5">
    <location>
        <position position="98"/>
    </location>
    <ligand>
        <name>FAD</name>
        <dbReference type="ChEBI" id="CHEBI:57692"/>
    </ligand>
</feature>
<dbReference type="AlphaFoldDB" id="A0A814LK06"/>
<keyword evidence="9" id="KW-1185">Reference proteome</keyword>
<evidence type="ECO:0000256" key="5">
    <source>
        <dbReference type="PIRSR" id="PIRSR601834-1"/>
    </source>
</evidence>
<dbReference type="Gene3D" id="3.30.420.10">
    <property type="entry name" value="Ribonuclease H-like superfamily/Ribonuclease H"/>
    <property type="match status" value="1"/>
</dbReference>
<dbReference type="OrthoDB" id="432685at2759"/>
<evidence type="ECO:0000256" key="2">
    <source>
        <dbReference type="ARBA" id="ARBA00022630"/>
    </source>
</evidence>
<name>A0A814LK06_9BILA</name>
<dbReference type="SUPFAM" id="SSF63380">
    <property type="entry name" value="Riboflavin synthase domain-like"/>
    <property type="match status" value="1"/>
</dbReference>
<dbReference type="CDD" id="cd06183">
    <property type="entry name" value="cyt_b5_reduct_like"/>
    <property type="match status" value="1"/>
</dbReference>
<feature type="binding site" evidence="5">
    <location>
        <position position="125"/>
    </location>
    <ligand>
        <name>FAD</name>
        <dbReference type="ChEBI" id="CHEBI:57692"/>
    </ligand>
</feature>
<dbReference type="PRINTS" id="PR00406">
    <property type="entry name" value="CYTB5RDTASE"/>
</dbReference>
<dbReference type="Gene3D" id="2.40.30.10">
    <property type="entry name" value="Translation factors"/>
    <property type="match status" value="1"/>
</dbReference>
<reference evidence="7" key="1">
    <citation type="submission" date="2021-02" db="EMBL/GenBank/DDBJ databases">
        <authorList>
            <person name="Nowell W R."/>
        </authorList>
    </citation>
    <scope>NUCLEOTIDE SEQUENCE</scope>
</reference>
<evidence type="ECO:0000313" key="8">
    <source>
        <dbReference type="EMBL" id="CAF3834461.1"/>
    </source>
</evidence>
<dbReference type="GO" id="GO:0071949">
    <property type="term" value="F:FAD binding"/>
    <property type="evidence" value="ECO:0007669"/>
    <property type="project" value="TreeGrafter"/>
</dbReference>
<dbReference type="PANTHER" id="PTHR19370">
    <property type="entry name" value="NADH-CYTOCHROME B5 REDUCTASE"/>
    <property type="match status" value="1"/>
</dbReference>
<dbReference type="Proteomes" id="UP000681722">
    <property type="component" value="Unassembled WGS sequence"/>
</dbReference>
<dbReference type="EMBL" id="CAJOBC010004613">
    <property type="protein sequence ID" value="CAF3834461.1"/>
    <property type="molecule type" value="Genomic_DNA"/>
</dbReference>
<dbReference type="Pfam" id="PF00970">
    <property type="entry name" value="FAD_binding_6"/>
    <property type="match status" value="1"/>
</dbReference>
<organism evidence="7 9">
    <name type="scientific">Didymodactylos carnosus</name>
    <dbReference type="NCBI Taxonomy" id="1234261"/>
    <lineage>
        <taxon>Eukaryota</taxon>
        <taxon>Metazoa</taxon>
        <taxon>Spiralia</taxon>
        <taxon>Gnathifera</taxon>
        <taxon>Rotifera</taxon>
        <taxon>Eurotatoria</taxon>
        <taxon>Bdelloidea</taxon>
        <taxon>Philodinida</taxon>
        <taxon>Philodinidae</taxon>
        <taxon>Didymodactylos</taxon>
    </lineage>
</organism>
<feature type="binding site" evidence="5">
    <location>
        <position position="124"/>
    </location>
    <ligand>
        <name>FAD</name>
        <dbReference type="ChEBI" id="CHEBI:57692"/>
    </ligand>
</feature>
<dbReference type="InterPro" id="IPR036397">
    <property type="entry name" value="RNaseH_sf"/>
</dbReference>
<dbReference type="GO" id="GO:0005739">
    <property type="term" value="C:mitochondrion"/>
    <property type="evidence" value="ECO:0007669"/>
    <property type="project" value="TreeGrafter"/>
</dbReference>
<dbReference type="InterPro" id="IPR008333">
    <property type="entry name" value="Cbr1-like_FAD-bd_dom"/>
</dbReference>
<accession>A0A814LK06</accession>
<dbReference type="InterPro" id="IPR039261">
    <property type="entry name" value="FNR_nucleotide-bd"/>
</dbReference>
<evidence type="ECO:0000313" key="9">
    <source>
        <dbReference type="Proteomes" id="UP000663829"/>
    </source>
</evidence>
<feature type="binding site" evidence="5">
    <location>
        <position position="183"/>
    </location>
    <ligand>
        <name>FAD</name>
        <dbReference type="ChEBI" id="CHEBI:57692"/>
    </ligand>
</feature>
<protein>
    <recommendedName>
        <fullName evidence="6">FAD-binding FR-type domain-containing protein</fullName>
    </recommendedName>
</protein>
<gene>
    <name evidence="7" type="ORF">GPM918_LOCUS17070</name>
    <name evidence="8" type="ORF">SRO942_LOCUS17069</name>
</gene>
<evidence type="ECO:0000259" key="6">
    <source>
        <dbReference type="PROSITE" id="PS51384"/>
    </source>
</evidence>
<dbReference type="SUPFAM" id="SSF52343">
    <property type="entry name" value="Ferredoxin reductase-like, C-terminal NADP-linked domain"/>
    <property type="match status" value="1"/>
</dbReference>
<proteinExistence type="predicted"/>